<proteinExistence type="predicted"/>
<accession>A0A0A9AJL5</accession>
<organism evidence="1">
    <name type="scientific">Arundo donax</name>
    <name type="common">Giant reed</name>
    <name type="synonym">Donax arundinaceus</name>
    <dbReference type="NCBI Taxonomy" id="35708"/>
    <lineage>
        <taxon>Eukaryota</taxon>
        <taxon>Viridiplantae</taxon>
        <taxon>Streptophyta</taxon>
        <taxon>Embryophyta</taxon>
        <taxon>Tracheophyta</taxon>
        <taxon>Spermatophyta</taxon>
        <taxon>Magnoliopsida</taxon>
        <taxon>Liliopsida</taxon>
        <taxon>Poales</taxon>
        <taxon>Poaceae</taxon>
        <taxon>PACMAD clade</taxon>
        <taxon>Arundinoideae</taxon>
        <taxon>Arundineae</taxon>
        <taxon>Arundo</taxon>
    </lineage>
</organism>
<reference evidence="1" key="2">
    <citation type="journal article" date="2015" name="Data Brief">
        <title>Shoot transcriptome of the giant reed, Arundo donax.</title>
        <authorList>
            <person name="Barrero R.A."/>
            <person name="Guerrero F.D."/>
            <person name="Moolhuijzen P."/>
            <person name="Goolsby J.A."/>
            <person name="Tidwell J."/>
            <person name="Bellgard S.E."/>
            <person name="Bellgard M.I."/>
        </authorList>
    </citation>
    <scope>NUCLEOTIDE SEQUENCE</scope>
    <source>
        <tissue evidence="1">Shoot tissue taken approximately 20 cm above the soil surface</tissue>
    </source>
</reference>
<name>A0A0A9AJL5_ARUDO</name>
<reference evidence="1" key="1">
    <citation type="submission" date="2014-09" db="EMBL/GenBank/DDBJ databases">
        <authorList>
            <person name="Magalhaes I.L.F."/>
            <person name="Oliveira U."/>
            <person name="Santos F.R."/>
            <person name="Vidigal T.H.D.A."/>
            <person name="Brescovit A.D."/>
            <person name="Santos A.J."/>
        </authorList>
    </citation>
    <scope>NUCLEOTIDE SEQUENCE</scope>
    <source>
        <tissue evidence="1">Shoot tissue taken approximately 20 cm above the soil surface</tissue>
    </source>
</reference>
<protein>
    <submittedName>
        <fullName evidence="1">Uncharacterized protein</fullName>
    </submittedName>
</protein>
<evidence type="ECO:0000313" key="1">
    <source>
        <dbReference type="EMBL" id="JAD50043.1"/>
    </source>
</evidence>
<dbReference type="AlphaFoldDB" id="A0A0A9AJL5"/>
<sequence length="98" mass="11547">MGPKELQNRLQDAHKCTIAYDTFWKEKEKTLKELYGSWEESFKLLYNWKAEVLKMSPNSVIEIDTHEVDGQIARFIYTCSFVHLVLALRVFVRDVGHI</sequence>
<dbReference type="EMBL" id="GBRH01247852">
    <property type="protein sequence ID" value="JAD50043.1"/>
    <property type="molecule type" value="Transcribed_RNA"/>
</dbReference>